<dbReference type="PANTHER" id="PTHR30126">
    <property type="entry name" value="HTH-TYPE TRANSCRIPTIONAL REGULATOR"/>
    <property type="match status" value="1"/>
</dbReference>
<evidence type="ECO:0000256" key="4">
    <source>
        <dbReference type="ARBA" id="ARBA00023163"/>
    </source>
</evidence>
<dbReference type="OrthoDB" id="63123at2"/>
<dbReference type="Gene3D" id="1.10.10.10">
    <property type="entry name" value="Winged helix-like DNA-binding domain superfamily/Winged helix DNA-binding domain"/>
    <property type="match status" value="1"/>
</dbReference>
<dbReference type="AlphaFoldDB" id="A0A1D7QZ81"/>
<keyword evidence="7" id="KW-1185">Reference proteome</keyword>
<dbReference type="PRINTS" id="PR00039">
    <property type="entry name" value="HTHLYSR"/>
</dbReference>
<dbReference type="EMBL" id="CP012502">
    <property type="protein sequence ID" value="AOM84315.1"/>
    <property type="molecule type" value="Genomic_DNA"/>
</dbReference>
<protein>
    <submittedName>
        <fullName evidence="6">Transcriptional regulator, LysR family</fullName>
    </submittedName>
</protein>
<keyword evidence="4" id="KW-0804">Transcription</keyword>
<dbReference type="KEGG" id="bbev:BBEV_2995"/>
<dbReference type="Pfam" id="PF03466">
    <property type="entry name" value="LysR_substrate"/>
    <property type="match status" value="1"/>
</dbReference>
<dbReference type="PATRIC" id="fig|632773.3.peg.3131"/>
<dbReference type="GO" id="GO:0003700">
    <property type="term" value="F:DNA-binding transcription factor activity"/>
    <property type="evidence" value="ECO:0007669"/>
    <property type="project" value="InterPro"/>
</dbReference>
<sequence length="290" mass="31836">MHLKRLETFTILAEERNFSATAQRLNISQPAITKQIKALEEEAGFPLIHRDTMTLTEAGQVIFDEGKSLIRNWEQVRNKAARIHSFESGKLQIGASSIPGTYLLPKALGSLQTAQAHLDLCIIMDASDQIIDKLRHYELDIAFVGSKPDDDRLDMTCLAQDELIAVGTNHIASINSFTELKKHPLITYREGSGTLKATKDAIRAFGGSYEEMDIVASVPNTAGALALAASGIGIAIVSTYALGPESPQALVPLAHLQTDRHFYAVQHPNHKHPRSSELIEEVQKIIHSQS</sequence>
<evidence type="ECO:0000313" key="6">
    <source>
        <dbReference type="EMBL" id="AOM84315.1"/>
    </source>
</evidence>
<dbReference type="InterPro" id="IPR000847">
    <property type="entry name" value="LysR_HTH_N"/>
</dbReference>
<name>A0A1D7QZ81_9BACI</name>
<dbReference type="RefSeq" id="WP_069366204.1">
    <property type="nucleotide sequence ID" value="NZ_CP012502.1"/>
</dbReference>
<organism evidence="6 7">
    <name type="scientific">Salisediminibacterium beveridgei</name>
    <dbReference type="NCBI Taxonomy" id="632773"/>
    <lineage>
        <taxon>Bacteria</taxon>
        <taxon>Bacillati</taxon>
        <taxon>Bacillota</taxon>
        <taxon>Bacilli</taxon>
        <taxon>Bacillales</taxon>
        <taxon>Bacillaceae</taxon>
        <taxon>Salisediminibacterium</taxon>
    </lineage>
</organism>
<dbReference type="Gene3D" id="3.40.190.10">
    <property type="entry name" value="Periplasmic binding protein-like II"/>
    <property type="match status" value="2"/>
</dbReference>
<dbReference type="SUPFAM" id="SSF46785">
    <property type="entry name" value="Winged helix' DNA-binding domain"/>
    <property type="match status" value="1"/>
</dbReference>
<dbReference type="InterPro" id="IPR005119">
    <property type="entry name" value="LysR_subst-bd"/>
</dbReference>
<dbReference type="PROSITE" id="PS50931">
    <property type="entry name" value="HTH_LYSR"/>
    <property type="match status" value="1"/>
</dbReference>
<dbReference type="InterPro" id="IPR036390">
    <property type="entry name" value="WH_DNA-bd_sf"/>
</dbReference>
<comment type="similarity">
    <text evidence="1">Belongs to the LysR transcriptional regulatory family.</text>
</comment>
<reference evidence="6 7" key="1">
    <citation type="submission" date="2015-08" db="EMBL/GenBank/DDBJ databases">
        <title>The complete genome sequence of Bacillus beveridgei MLTeJB.</title>
        <authorList>
            <person name="Hanson T.E."/>
            <person name="Mesa C."/>
            <person name="Basesman S.M."/>
            <person name="Oremland R.S."/>
        </authorList>
    </citation>
    <scope>NUCLEOTIDE SEQUENCE [LARGE SCALE GENOMIC DNA]</scope>
    <source>
        <strain evidence="6 7">MLTeJB</strain>
    </source>
</reference>
<evidence type="ECO:0000256" key="1">
    <source>
        <dbReference type="ARBA" id="ARBA00009437"/>
    </source>
</evidence>
<dbReference type="SUPFAM" id="SSF53850">
    <property type="entry name" value="Periplasmic binding protein-like II"/>
    <property type="match status" value="1"/>
</dbReference>
<keyword evidence="3" id="KW-0238">DNA-binding</keyword>
<dbReference type="GO" id="GO:0000976">
    <property type="term" value="F:transcription cis-regulatory region binding"/>
    <property type="evidence" value="ECO:0007669"/>
    <property type="project" value="TreeGrafter"/>
</dbReference>
<accession>A0A1D7QZ81</accession>
<dbReference type="STRING" id="632773.BBEV_2995"/>
<evidence type="ECO:0000256" key="3">
    <source>
        <dbReference type="ARBA" id="ARBA00023125"/>
    </source>
</evidence>
<proteinExistence type="inferred from homology"/>
<keyword evidence="2" id="KW-0805">Transcription regulation</keyword>
<dbReference type="InterPro" id="IPR036388">
    <property type="entry name" value="WH-like_DNA-bd_sf"/>
</dbReference>
<dbReference type="Proteomes" id="UP000094463">
    <property type="component" value="Chromosome"/>
</dbReference>
<dbReference type="PANTHER" id="PTHR30126:SF40">
    <property type="entry name" value="HTH-TYPE TRANSCRIPTIONAL REGULATOR GLTR"/>
    <property type="match status" value="1"/>
</dbReference>
<feature type="domain" description="HTH lysR-type" evidence="5">
    <location>
        <begin position="1"/>
        <end position="56"/>
    </location>
</feature>
<dbReference type="FunFam" id="1.10.10.10:FF:000001">
    <property type="entry name" value="LysR family transcriptional regulator"/>
    <property type="match status" value="1"/>
</dbReference>
<evidence type="ECO:0000313" key="7">
    <source>
        <dbReference type="Proteomes" id="UP000094463"/>
    </source>
</evidence>
<dbReference type="Pfam" id="PF00126">
    <property type="entry name" value="HTH_1"/>
    <property type="match status" value="1"/>
</dbReference>
<evidence type="ECO:0000259" key="5">
    <source>
        <dbReference type="PROSITE" id="PS50931"/>
    </source>
</evidence>
<gene>
    <name evidence="6" type="primary">cysL</name>
    <name evidence="6" type="ORF">BBEV_2995</name>
</gene>
<evidence type="ECO:0000256" key="2">
    <source>
        <dbReference type="ARBA" id="ARBA00023015"/>
    </source>
</evidence>